<dbReference type="Proteomes" id="UP000295146">
    <property type="component" value="Unassembled WGS sequence"/>
</dbReference>
<feature type="region of interest" description="Disordered" evidence="1">
    <location>
        <begin position="62"/>
        <end position="82"/>
    </location>
</feature>
<organism evidence="2 3">
    <name type="scientific">Kribbella pratensis</name>
    <dbReference type="NCBI Taxonomy" id="2512112"/>
    <lineage>
        <taxon>Bacteria</taxon>
        <taxon>Bacillati</taxon>
        <taxon>Actinomycetota</taxon>
        <taxon>Actinomycetes</taxon>
        <taxon>Propionibacteriales</taxon>
        <taxon>Kribbellaceae</taxon>
        <taxon>Kribbella</taxon>
    </lineage>
</organism>
<gene>
    <name evidence="2" type="ORF">EV653_2151</name>
</gene>
<sequence length="260" mass="27622">MNVRLDPPPVPPLDPARRAQLRNRIMDKSRPAGHHRAPRWIAPAVSIAAVAAVVAGTLVVSNRPSDGPPVAGTATAAAPTSSSLGAVTDAEATAAFVKSCEPRLHRELKQPLTVVWARRVPGKTSKATDILMIVKGSGAPGIASCLAPSGGGMWQKDPSGWTDLPTQKQGLASLIGGTSSTSEPKPESRIWTLYRARPEIARVESRYVSNGTVGPWQPGYVDSGYAYTDNRADKVLTASSLRQQVRAYDAHGRLLPIELK</sequence>
<evidence type="ECO:0000313" key="3">
    <source>
        <dbReference type="Proteomes" id="UP000295146"/>
    </source>
</evidence>
<name>A0A4R8CLR5_9ACTN</name>
<evidence type="ECO:0000256" key="1">
    <source>
        <dbReference type="SAM" id="MobiDB-lite"/>
    </source>
</evidence>
<proteinExistence type="predicted"/>
<dbReference type="EMBL" id="SODP01000001">
    <property type="protein sequence ID" value="TDW76988.1"/>
    <property type="molecule type" value="Genomic_DNA"/>
</dbReference>
<protein>
    <submittedName>
        <fullName evidence="2">Uncharacterized protein</fullName>
    </submittedName>
</protein>
<dbReference type="OrthoDB" id="3823493at2"/>
<keyword evidence="3" id="KW-1185">Reference proteome</keyword>
<comment type="caution">
    <text evidence="2">The sequence shown here is derived from an EMBL/GenBank/DDBJ whole genome shotgun (WGS) entry which is preliminary data.</text>
</comment>
<evidence type="ECO:0000313" key="2">
    <source>
        <dbReference type="EMBL" id="TDW76988.1"/>
    </source>
</evidence>
<reference evidence="2 3" key="1">
    <citation type="submission" date="2019-03" db="EMBL/GenBank/DDBJ databases">
        <title>Genomic Encyclopedia of Type Strains, Phase III (KMG-III): the genomes of soil and plant-associated and newly described type strains.</title>
        <authorList>
            <person name="Whitman W."/>
        </authorList>
    </citation>
    <scope>NUCLEOTIDE SEQUENCE [LARGE SCALE GENOMIC DNA]</scope>
    <source>
        <strain evidence="2 3">VKM Ac-2573</strain>
    </source>
</reference>
<accession>A0A4R8CLR5</accession>
<dbReference type="RefSeq" id="WP_134100860.1">
    <property type="nucleotide sequence ID" value="NZ_SODP01000001.1"/>
</dbReference>
<feature type="compositionally biased region" description="Low complexity" evidence="1">
    <location>
        <begin position="68"/>
        <end position="82"/>
    </location>
</feature>
<dbReference type="AlphaFoldDB" id="A0A4R8CLR5"/>